<feature type="region of interest" description="Disordered" evidence="9">
    <location>
        <begin position="1"/>
        <end position="69"/>
    </location>
</feature>
<dbReference type="PROSITE" id="PS50969">
    <property type="entry name" value="FCP1"/>
    <property type="match status" value="1"/>
</dbReference>
<dbReference type="OrthoDB" id="277011at2759"/>
<evidence type="ECO:0000256" key="2">
    <source>
        <dbReference type="ARBA" id="ARBA00013081"/>
    </source>
</evidence>
<organism evidence="11 12">
    <name type="scientific">Sphagnurus paluster</name>
    <dbReference type="NCBI Taxonomy" id="117069"/>
    <lineage>
        <taxon>Eukaryota</taxon>
        <taxon>Fungi</taxon>
        <taxon>Dikarya</taxon>
        <taxon>Basidiomycota</taxon>
        <taxon>Agaricomycotina</taxon>
        <taxon>Agaricomycetes</taxon>
        <taxon>Agaricomycetidae</taxon>
        <taxon>Agaricales</taxon>
        <taxon>Tricholomatineae</taxon>
        <taxon>Lyophyllaceae</taxon>
        <taxon>Sphagnurus</taxon>
    </lineage>
</organism>
<dbReference type="NCBIfam" id="TIGR02251">
    <property type="entry name" value="HIF-SF_euk"/>
    <property type="match status" value="1"/>
</dbReference>
<feature type="compositionally biased region" description="Pro residues" evidence="9">
    <location>
        <begin position="114"/>
        <end position="127"/>
    </location>
</feature>
<feature type="compositionally biased region" description="Low complexity" evidence="9">
    <location>
        <begin position="1"/>
        <end position="13"/>
    </location>
</feature>
<gene>
    <name evidence="11" type="ORF">H0H81_011627</name>
</gene>
<evidence type="ECO:0000313" key="12">
    <source>
        <dbReference type="Proteomes" id="UP000717328"/>
    </source>
</evidence>
<dbReference type="CDD" id="cd07521">
    <property type="entry name" value="HAD_FCP1-like"/>
    <property type="match status" value="1"/>
</dbReference>
<evidence type="ECO:0000313" key="11">
    <source>
        <dbReference type="EMBL" id="KAG5650623.1"/>
    </source>
</evidence>
<protein>
    <recommendedName>
        <fullName evidence="2">protein-serine/threonine phosphatase</fullName>
        <ecNumber evidence="2">3.1.3.16</ecNumber>
    </recommendedName>
</protein>
<evidence type="ECO:0000256" key="4">
    <source>
        <dbReference type="ARBA" id="ARBA00022801"/>
    </source>
</evidence>
<dbReference type="InterPro" id="IPR050365">
    <property type="entry name" value="TIM50"/>
</dbReference>
<dbReference type="EC" id="3.1.3.16" evidence="2"/>
<dbReference type="InterPro" id="IPR036412">
    <property type="entry name" value="HAD-like_sf"/>
</dbReference>
<dbReference type="SUPFAM" id="SSF56784">
    <property type="entry name" value="HAD-like"/>
    <property type="match status" value="1"/>
</dbReference>
<sequence length="425" mass="46652">MSSSSSSESLSRPSLRHRLFARQPATTSDHSAPTSSATLHMDAPTHRRRPFYRRMAPSRSPDDSPRKAPYRPSLFSRVVHRVVPCVSADPDLVASDLPHTDQPPADIHMQQLPAPAPEPSPQPPATPPVDIVIADLPLALPIHVPIPPSPTDSQVIVPPPPNTLLLPQDETDGVTSGAVQPPGSVADIPLTRTLTRDSDDSDGTYSDEEDEAAQRRMLIELDEQDDLVRRGGSGIPIGPDGQPKPLLPPILPEHVGRKCLVLDLDETLVHSSFKAVQDAHFIVPVEIEYHMHHFHVLKRPGVDDFLKKMGDIYEVVVFTASLSKYADPVLDKLDIHRVVAHRLFRESCFSYKGNYVKDLSQLGRPIADTIILDNSPASYIFHPSNAVPVSSWFNDPHDAELTDLIPFLADLTDVGDVRGILDGAR</sequence>
<reference evidence="11" key="2">
    <citation type="submission" date="2021-10" db="EMBL/GenBank/DDBJ databases">
        <title>Phylogenomics reveals ancestral predisposition of the termite-cultivated fungus Termitomyces towards a domesticated lifestyle.</title>
        <authorList>
            <person name="Auxier B."/>
            <person name="Grum-Grzhimaylo A."/>
            <person name="Cardenas M.E."/>
            <person name="Lodge J.D."/>
            <person name="Laessoe T."/>
            <person name="Pedersen O."/>
            <person name="Smith M.E."/>
            <person name="Kuyper T.W."/>
            <person name="Franco-Molano E.A."/>
            <person name="Baroni T.J."/>
            <person name="Aanen D.K."/>
        </authorList>
    </citation>
    <scope>NUCLEOTIDE SEQUENCE</scope>
    <source>
        <strain evidence="11">D49</strain>
    </source>
</reference>
<reference evidence="11" key="1">
    <citation type="submission" date="2021-02" db="EMBL/GenBank/DDBJ databases">
        <authorList>
            <person name="Nieuwenhuis M."/>
            <person name="Van De Peppel L.J.J."/>
        </authorList>
    </citation>
    <scope>NUCLEOTIDE SEQUENCE</scope>
    <source>
        <strain evidence="11">D49</strain>
    </source>
</reference>
<keyword evidence="12" id="KW-1185">Reference proteome</keyword>
<comment type="caution">
    <text evidence="11">The sequence shown here is derived from an EMBL/GenBank/DDBJ whole genome shotgun (WGS) entry which is preliminary data.</text>
</comment>
<keyword evidence="5" id="KW-0460">Magnesium</keyword>
<accession>A0A9P7KHI2</accession>
<dbReference type="InterPro" id="IPR011948">
    <property type="entry name" value="Dullard_phosphatase"/>
</dbReference>
<evidence type="ECO:0000256" key="9">
    <source>
        <dbReference type="SAM" id="MobiDB-lite"/>
    </source>
</evidence>
<dbReference type="InterPro" id="IPR004274">
    <property type="entry name" value="FCP1_dom"/>
</dbReference>
<keyword evidence="4" id="KW-0378">Hydrolase</keyword>
<evidence type="ECO:0000256" key="5">
    <source>
        <dbReference type="ARBA" id="ARBA00022842"/>
    </source>
</evidence>
<dbReference type="Pfam" id="PF03031">
    <property type="entry name" value="NIF"/>
    <property type="match status" value="1"/>
</dbReference>
<proteinExistence type="predicted"/>
<feature type="compositionally biased region" description="Acidic residues" evidence="9">
    <location>
        <begin position="199"/>
        <end position="211"/>
    </location>
</feature>
<evidence type="ECO:0000256" key="1">
    <source>
        <dbReference type="ARBA" id="ARBA00001946"/>
    </source>
</evidence>
<dbReference type="EMBL" id="JABCKI010000400">
    <property type="protein sequence ID" value="KAG5650623.1"/>
    <property type="molecule type" value="Genomic_DNA"/>
</dbReference>
<comment type="catalytic activity">
    <reaction evidence="8">
        <text>O-phospho-L-threonyl-[protein] + H2O = L-threonyl-[protein] + phosphate</text>
        <dbReference type="Rhea" id="RHEA:47004"/>
        <dbReference type="Rhea" id="RHEA-COMP:11060"/>
        <dbReference type="Rhea" id="RHEA-COMP:11605"/>
        <dbReference type="ChEBI" id="CHEBI:15377"/>
        <dbReference type="ChEBI" id="CHEBI:30013"/>
        <dbReference type="ChEBI" id="CHEBI:43474"/>
        <dbReference type="ChEBI" id="CHEBI:61977"/>
        <dbReference type="EC" id="3.1.3.16"/>
    </reaction>
</comment>
<name>A0A9P7KHI2_9AGAR</name>
<comment type="cofactor">
    <cofactor evidence="1">
        <name>Mg(2+)</name>
        <dbReference type="ChEBI" id="CHEBI:18420"/>
    </cofactor>
</comment>
<evidence type="ECO:0000256" key="3">
    <source>
        <dbReference type="ARBA" id="ARBA00022723"/>
    </source>
</evidence>
<dbReference type="SMART" id="SM00577">
    <property type="entry name" value="CPDc"/>
    <property type="match status" value="1"/>
</dbReference>
<dbReference type="InterPro" id="IPR023214">
    <property type="entry name" value="HAD_sf"/>
</dbReference>
<keyword evidence="6" id="KW-0904">Protein phosphatase</keyword>
<comment type="catalytic activity">
    <reaction evidence="7">
        <text>O-phospho-L-seryl-[protein] + H2O = L-seryl-[protein] + phosphate</text>
        <dbReference type="Rhea" id="RHEA:20629"/>
        <dbReference type="Rhea" id="RHEA-COMP:9863"/>
        <dbReference type="Rhea" id="RHEA-COMP:11604"/>
        <dbReference type="ChEBI" id="CHEBI:15377"/>
        <dbReference type="ChEBI" id="CHEBI:29999"/>
        <dbReference type="ChEBI" id="CHEBI:43474"/>
        <dbReference type="ChEBI" id="CHEBI:83421"/>
        <dbReference type="EC" id="3.1.3.16"/>
    </reaction>
</comment>
<evidence type="ECO:0000256" key="7">
    <source>
        <dbReference type="ARBA" id="ARBA00047761"/>
    </source>
</evidence>
<evidence type="ECO:0000259" key="10">
    <source>
        <dbReference type="PROSITE" id="PS50969"/>
    </source>
</evidence>
<dbReference type="GO" id="GO:0004722">
    <property type="term" value="F:protein serine/threonine phosphatase activity"/>
    <property type="evidence" value="ECO:0007669"/>
    <property type="project" value="UniProtKB-EC"/>
</dbReference>
<dbReference type="GO" id="GO:0046872">
    <property type="term" value="F:metal ion binding"/>
    <property type="evidence" value="ECO:0007669"/>
    <property type="project" value="UniProtKB-KW"/>
</dbReference>
<evidence type="ECO:0000256" key="6">
    <source>
        <dbReference type="ARBA" id="ARBA00022912"/>
    </source>
</evidence>
<dbReference type="Gene3D" id="3.40.50.1000">
    <property type="entry name" value="HAD superfamily/HAD-like"/>
    <property type="match status" value="1"/>
</dbReference>
<feature type="compositionally biased region" description="Polar residues" evidence="9">
    <location>
        <begin position="24"/>
        <end position="38"/>
    </location>
</feature>
<feature type="region of interest" description="Disordered" evidence="9">
    <location>
        <begin position="93"/>
        <end position="127"/>
    </location>
</feature>
<dbReference type="FunFam" id="3.40.50.1000:FF:000192">
    <property type="entry name" value="CTD small phosphatase-like protein"/>
    <property type="match status" value="1"/>
</dbReference>
<keyword evidence="3" id="KW-0479">Metal-binding</keyword>
<dbReference type="AlphaFoldDB" id="A0A9P7KHI2"/>
<evidence type="ECO:0000256" key="8">
    <source>
        <dbReference type="ARBA" id="ARBA00048336"/>
    </source>
</evidence>
<feature type="domain" description="FCP1 homology" evidence="10">
    <location>
        <begin position="253"/>
        <end position="411"/>
    </location>
</feature>
<dbReference type="Proteomes" id="UP000717328">
    <property type="component" value="Unassembled WGS sequence"/>
</dbReference>
<dbReference type="PANTHER" id="PTHR12210">
    <property type="entry name" value="DULLARD PROTEIN PHOSPHATASE"/>
    <property type="match status" value="1"/>
</dbReference>
<feature type="region of interest" description="Disordered" evidence="9">
    <location>
        <begin position="192"/>
        <end position="211"/>
    </location>
</feature>